<evidence type="ECO:0000313" key="15">
    <source>
        <dbReference type="EMBL" id="QDY70960.1"/>
    </source>
</evidence>
<comment type="subcellular location">
    <subcellularLocation>
        <location evidence="1">Cell membrane</location>
        <topology evidence="1">Multi-pass membrane protein</topology>
    </subcellularLocation>
</comment>
<feature type="transmembrane region" description="Helical" evidence="14">
    <location>
        <begin position="117"/>
        <end position="138"/>
    </location>
</feature>
<keyword evidence="11 13" id="KW-0012">Acyltransferase</keyword>
<dbReference type="AlphaFoldDB" id="A0A5B8J9Q7"/>
<keyword evidence="6 13" id="KW-0808">Transferase</keyword>
<feature type="transmembrane region" description="Helical" evidence="14">
    <location>
        <begin position="77"/>
        <end position="97"/>
    </location>
</feature>
<dbReference type="GO" id="GO:0016746">
    <property type="term" value="F:acyltransferase activity"/>
    <property type="evidence" value="ECO:0007669"/>
    <property type="project" value="UniProtKB-KW"/>
</dbReference>
<feature type="transmembrane region" description="Helical" evidence="14">
    <location>
        <begin position="317"/>
        <end position="339"/>
    </location>
</feature>
<keyword evidence="9 14" id="KW-1133">Transmembrane helix</keyword>
<feature type="transmembrane region" description="Helical" evidence="14">
    <location>
        <begin position="417"/>
        <end position="436"/>
    </location>
</feature>
<evidence type="ECO:0000256" key="8">
    <source>
        <dbReference type="ARBA" id="ARBA00022841"/>
    </source>
</evidence>
<organism evidence="15 16">
    <name type="scientific">Qingshengfaniella alkalisoli</name>
    <dbReference type="NCBI Taxonomy" id="2599296"/>
    <lineage>
        <taxon>Bacteria</taxon>
        <taxon>Pseudomonadati</taxon>
        <taxon>Pseudomonadota</taxon>
        <taxon>Alphaproteobacteria</taxon>
        <taxon>Rhodobacterales</taxon>
        <taxon>Paracoccaceae</taxon>
        <taxon>Qingshengfaniella</taxon>
    </lineage>
</organism>
<proteinExistence type="inferred from homology"/>
<feature type="transmembrane region" description="Helical" evidence="14">
    <location>
        <begin position="479"/>
        <end position="505"/>
    </location>
</feature>
<feature type="transmembrane region" description="Helical" evidence="14">
    <location>
        <begin position="28"/>
        <end position="46"/>
    </location>
</feature>
<gene>
    <name evidence="15" type="ORF">FPZ52_14795</name>
</gene>
<dbReference type="PIRSF" id="PIRSF500217">
    <property type="entry name" value="AlgI"/>
    <property type="match status" value="1"/>
</dbReference>
<evidence type="ECO:0000256" key="5">
    <source>
        <dbReference type="ARBA" id="ARBA00022475"/>
    </source>
</evidence>
<evidence type="ECO:0000256" key="13">
    <source>
        <dbReference type="PIRNR" id="PIRNR016636"/>
    </source>
</evidence>
<feature type="transmembrane region" description="Helical" evidence="14">
    <location>
        <begin position="150"/>
        <end position="170"/>
    </location>
</feature>
<evidence type="ECO:0000256" key="2">
    <source>
        <dbReference type="ARBA" id="ARBA00005182"/>
    </source>
</evidence>
<dbReference type="InterPro" id="IPR004299">
    <property type="entry name" value="MBOAT_fam"/>
</dbReference>
<dbReference type="OrthoDB" id="139172at2"/>
<feature type="transmembrane region" description="Helical" evidence="14">
    <location>
        <begin position="190"/>
        <end position="212"/>
    </location>
</feature>
<evidence type="ECO:0000256" key="4">
    <source>
        <dbReference type="ARBA" id="ARBA00016084"/>
    </source>
</evidence>
<feature type="transmembrane region" description="Helical" evidence="14">
    <location>
        <begin position="52"/>
        <end position="70"/>
    </location>
</feature>
<feature type="transmembrane region" description="Helical" evidence="14">
    <location>
        <begin position="392"/>
        <end position="411"/>
    </location>
</feature>
<evidence type="ECO:0000313" key="16">
    <source>
        <dbReference type="Proteomes" id="UP000318483"/>
    </source>
</evidence>
<evidence type="ECO:0000256" key="12">
    <source>
        <dbReference type="ARBA" id="ARBA00031030"/>
    </source>
</evidence>
<feature type="transmembrane region" description="Helical" evidence="14">
    <location>
        <begin position="6"/>
        <end position="23"/>
    </location>
</feature>
<sequence length="507" mass="57583">MVFSEHIFLFVFLPACLLTFYALRRVRLYRASVVALVLFSFVFYGYWSLPYLGLLIGSIAVNYLLGRYLWRAERGRFASRAAMWSGVAFNLGLIVWFKYAGFLTVDVAGFKSFEDVFAGIILPIGISFFTFQQVAYVVDAYAKRSYEPSLLNYALFISFFPQLIAGPVVNHKYVEDQYRELAAGTLDRKIFRFGILLFTIGLAKKVVIADVIGRQIDPMFDATLDGGQVEMVRSWLMVTAYRLQLYFDFSGYSDMAIGLAALFGLRLPINFNSPYKARSIIELWGRWHMSLSAFIRDYVYIPLGGSRHGKIKQIRNIFIGMFLIGIWHGAAWTFVWYALMMASAVCLNHAVRAWWPAFAEWNTVPAVVLKWALAIGFYFITGAFFRAENMDSALAVFGGLFGLGSGPEIIFGSVDPLLLVWCAGAMAIALLFPNSLQITRYTAELGEEWPANMGEWVDPKRQRRYDYVRPIPYKLENHTWVPVLCGLVIAICVAAGWQPAIFIYFNF</sequence>
<dbReference type="Pfam" id="PF03062">
    <property type="entry name" value="MBOAT"/>
    <property type="match status" value="1"/>
</dbReference>
<keyword evidence="5 13" id="KW-1003">Cell membrane</keyword>
<dbReference type="PIRSF" id="PIRSF016636">
    <property type="entry name" value="AlgI_DltB"/>
    <property type="match status" value="1"/>
</dbReference>
<name>A0A5B8J9Q7_9RHOB</name>
<keyword evidence="8" id="KW-0016">Alginate biosynthesis</keyword>
<evidence type="ECO:0000256" key="11">
    <source>
        <dbReference type="ARBA" id="ARBA00023315"/>
    </source>
</evidence>
<dbReference type="InterPro" id="IPR024194">
    <property type="entry name" value="Ac/AlaTfrase_AlgI/DltB"/>
</dbReference>
<evidence type="ECO:0000256" key="14">
    <source>
        <dbReference type="SAM" id="Phobius"/>
    </source>
</evidence>
<evidence type="ECO:0000256" key="10">
    <source>
        <dbReference type="ARBA" id="ARBA00023136"/>
    </source>
</evidence>
<keyword evidence="7 14" id="KW-0812">Transmembrane</keyword>
<dbReference type="InterPro" id="IPR028362">
    <property type="entry name" value="AlgI"/>
</dbReference>
<dbReference type="PANTHER" id="PTHR13285">
    <property type="entry name" value="ACYLTRANSFERASE"/>
    <property type="match status" value="1"/>
</dbReference>
<feature type="transmembrane region" description="Helical" evidence="14">
    <location>
        <begin position="364"/>
        <end position="385"/>
    </location>
</feature>
<comment type="similarity">
    <text evidence="3 13">Belongs to the membrane-bound acyltransferase family.</text>
</comment>
<evidence type="ECO:0000256" key="9">
    <source>
        <dbReference type="ARBA" id="ARBA00022989"/>
    </source>
</evidence>
<protein>
    <recommendedName>
        <fullName evidence="4">Probable alginate O-acetylase AlgI</fullName>
    </recommendedName>
    <alternativeName>
        <fullName evidence="12">Alginate biosynthesis protein AlgI</fullName>
    </alternativeName>
</protein>
<dbReference type="GO" id="GO:0042121">
    <property type="term" value="P:alginic acid biosynthetic process"/>
    <property type="evidence" value="ECO:0007669"/>
    <property type="project" value="UniProtKB-KW"/>
</dbReference>
<evidence type="ECO:0000256" key="3">
    <source>
        <dbReference type="ARBA" id="ARBA00010323"/>
    </source>
</evidence>
<keyword evidence="16" id="KW-1185">Reference proteome</keyword>
<evidence type="ECO:0000256" key="7">
    <source>
        <dbReference type="ARBA" id="ARBA00022692"/>
    </source>
</evidence>
<geneLocation type="plasmid" evidence="15 16">
    <name>unnamed2</name>
</geneLocation>
<evidence type="ECO:0000256" key="1">
    <source>
        <dbReference type="ARBA" id="ARBA00004651"/>
    </source>
</evidence>
<dbReference type="InterPro" id="IPR051085">
    <property type="entry name" value="MB_O-acyltransferase"/>
</dbReference>
<dbReference type="EMBL" id="CP042263">
    <property type="protein sequence ID" value="QDY70960.1"/>
    <property type="molecule type" value="Genomic_DNA"/>
</dbReference>
<keyword evidence="15" id="KW-0614">Plasmid</keyword>
<reference evidence="15 16" key="1">
    <citation type="submission" date="2019-07" db="EMBL/GenBank/DDBJ databases">
        <title>Litoreibacter alkalisoli sp. nov., isolated from saline-alkaline soil.</title>
        <authorList>
            <person name="Wang S."/>
            <person name="Xu L."/>
            <person name="Xing Y.-T."/>
            <person name="Sun J.-Q."/>
        </authorList>
    </citation>
    <scope>NUCLEOTIDE SEQUENCE [LARGE SCALE GENOMIC DNA]</scope>
    <source>
        <strain evidence="15 16">LN3S51</strain>
        <plasmid evidence="15 16">unnamed2</plasmid>
    </source>
</reference>
<dbReference type="KEGG" id="lit:FPZ52_14795"/>
<keyword evidence="10 13" id="KW-0472">Membrane</keyword>
<dbReference type="RefSeq" id="WP_146366376.1">
    <property type="nucleotide sequence ID" value="NZ_CP042263.1"/>
</dbReference>
<comment type="pathway">
    <text evidence="2">Glycan biosynthesis; alginate biosynthesis.</text>
</comment>
<dbReference type="GO" id="GO:0005886">
    <property type="term" value="C:plasma membrane"/>
    <property type="evidence" value="ECO:0007669"/>
    <property type="project" value="UniProtKB-SubCell"/>
</dbReference>
<dbReference type="Proteomes" id="UP000318483">
    <property type="component" value="Plasmid unnamed2"/>
</dbReference>
<evidence type="ECO:0000256" key="6">
    <source>
        <dbReference type="ARBA" id="ARBA00022679"/>
    </source>
</evidence>
<accession>A0A5B8J9Q7</accession>
<dbReference type="PANTHER" id="PTHR13285:SF23">
    <property type="entry name" value="TEICHOIC ACID D-ALANYLTRANSFERASE"/>
    <property type="match status" value="1"/>
</dbReference>